<proteinExistence type="predicted"/>
<reference evidence="1 2" key="1">
    <citation type="submission" date="2021-03" db="EMBL/GenBank/DDBJ databases">
        <title>Whole genome shotgun sequence of Actinoplanes toevensis NBRC 105298.</title>
        <authorList>
            <person name="Komaki H."/>
            <person name="Tamura T."/>
        </authorList>
    </citation>
    <scope>NUCLEOTIDE SEQUENCE [LARGE SCALE GENOMIC DNA]</scope>
    <source>
        <strain evidence="1 2">NBRC 105298</strain>
    </source>
</reference>
<protein>
    <submittedName>
        <fullName evidence="1">Uncharacterized protein</fullName>
    </submittedName>
</protein>
<name>A0A919TEH7_9ACTN</name>
<dbReference type="RefSeq" id="WP_213009853.1">
    <property type="nucleotide sequence ID" value="NZ_BOQN01000073.1"/>
</dbReference>
<organism evidence="1 2">
    <name type="scientific">Paractinoplanes toevensis</name>
    <dbReference type="NCBI Taxonomy" id="571911"/>
    <lineage>
        <taxon>Bacteria</taxon>
        <taxon>Bacillati</taxon>
        <taxon>Actinomycetota</taxon>
        <taxon>Actinomycetes</taxon>
        <taxon>Micromonosporales</taxon>
        <taxon>Micromonosporaceae</taxon>
        <taxon>Paractinoplanes</taxon>
    </lineage>
</organism>
<accession>A0A919TEH7</accession>
<evidence type="ECO:0000313" key="2">
    <source>
        <dbReference type="Proteomes" id="UP000677082"/>
    </source>
</evidence>
<sequence>MRARDIRPRSGSSTRYGIPVRGGLLQENTGAYAVPGFVSVAPVGSGDMWGFVVHDGHCEEAVSMRLHDTGEIVFEAKDFLEFVATRGLRRP</sequence>
<dbReference type="Proteomes" id="UP000677082">
    <property type="component" value="Unassembled WGS sequence"/>
</dbReference>
<dbReference type="EMBL" id="BOQN01000073">
    <property type="protein sequence ID" value="GIM94065.1"/>
    <property type="molecule type" value="Genomic_DNA"/>
</dbReference>
<comment type="caution">
    <text evidence="1">The sequence shown here is derived from an EMBL/GenBank/DDBJ whole genome shotgun (WGS) entry which is preliminary data.</text>
</comment>
<dbReference type="AlphaFoldDB" id="A0A919TEH7"/>
<gene>
    <name evidence="1" type="ORF">Ato02nite_058580</name>
</gene>
<evidence type="ECO:0000313" key="1">
    <source>
        <dbReference type="EMBL" id="GIM94065.1"/>
    </source>
</evidence>
<keyword evidence="2" id="KW-1185">Reference proteome</keyword>